<dbReference type="Proteomes" id="UP001596253">
    <property type="component" value="Unassembled WGS sequence"/>
</dbReference>
<evidence type="ECO:0000313" key="2">
    <source>
        <dbReference type="Proteomes" id="UP001596253"/>
    </source>
</evidence>
<comment type="caution">
    <text evidence="1">The sequence shown here is derived from an EMBL/GenBank/DDBJ whole genome shotgun (WGS) entry which is preliminary data.</text>
</comment>
<proteinExistence type="predicted"/>
<reference evidence="2" key="1">
    <citation type="journal article" date="2019" name="Int. J. Syst. Evol. Microbiol.">
        <title>The Global Catalogue of Microorganisms (GCM) 10K type strain sequencing project: providing services to taxonomists for standard genome sequencing and annotation.</title>
        <authorList>
            <consortium name="The Broad Institute Genomics Platform"/>
            <consortium name="The Broad Institute Genome Sequencing Center for Infectious Disease"/>
            <person name="Wu L."/>
            <person name="Ma J."/>
        </authorList>
    </citation>
    <scope>NUCLEOTIDE SEQUENCE [LARGE SCALE GENOMIC DNA]</scope>
    <source>
        <strain evidence="2">CCM 8932</strain>
    </source>
</reference>
<keyword evidence="2" id="KW-1185">Reference proteome</keyword>
<dbReference type="EMBL" id="JBHSSD010000043">
    <property type="protein sequence ID" value="MFC6165138.1"/>
    <property type="molecule type" value="Genomic_DNA"/>
</dbReference>
<accession>A0ABW1R5I0</accession>
<evidence type="ECO:0000313" key="1">
    <source>
        <dbReference type="EMBL" id="MFC6165138.1"/>
    </source>
</evidence>
<organism evidence="1 2">
    <name type="scientific">Lactiplantibacillus dongliensis</name>
    <dbReference type="NCBI Taxonomy" id="2559919"/>
    <lineage>
        <taxon>Bacteria</taxon>
        <taxon>Bacillati</taxon>
        <taxon>Bacillota</taxon>
        <taxon>Bacilli</taxon>
        <taxon>Lactobacillales</taxon>
        <taxon>Lactobacillaceae</taxon>
        <taxon>Lactiplantibacillus</taxon>
    </lineage>
</organism>
<sequence>MMPGYVSSITVSKDGKAHWGANPFVFLKKLSAKQQKKNAKSKQAVTIHGKLDYYVKGSTKDRKVKYTVKGLVGTRVKIKAPKVAGYKCAKKKIYVGIIDKKTGFTGGSMQLYVKK</sequence>
<protein>
    <submittedName>
        <fullName evidence="1">Uncharacterized protein</fullName>
    </submittedName>
</protein>
<dbReference type="RefSeq" id="WP_137639859.1">
    <property type="nucleotide sequence ID" value="NZ_BJDK01000010.1"/>
</dbReference>
<gene>
    <name evidence="1" type="ORF">ACFP3T_10690</name>
</gene>
<name>A0ABW1R5I0_9LACO</name>